<evidence type="ECO:0000313" key="1">
    <source>
        <dbReference type="EMBL" id="SMB87255.1"/>
    </source>
</evidence>
<dbReference type="STRING" id="645990.SAMN00120144_1518"/>
<sequence>MVIFGRLKLGLIVVAACIGLSFFGQLAQAQSRQKTPETAPFREPMVLGAYVQGGFIIAHTPRVAHLVKAHPTGFELNMQRQTAGNAPWHAWYRYPKVGLAFTYYDYHNPVLGQSYAATAYLNKSFLRTARHELNLRIGTGLGYFPVRFDQETNHKNLIVSSRLNATLQLRAEYDVAISEHVGLLLGVGLNHYSNGATTKPNLGINIPTVVLGLNYHQQRPFRPVAAVPGYVPEDIGRNFLNLSGTLGYKQRNESSRQKYLVNSLTVLAGRRINRKSNLVAGLEGFYDRGLLAEQRDTIRTGENLIDVKKAGVLVGHELLFGRMAVVTHLGVYVYNPYKSNSFYYERIGLKYHVTERLFGSVDLKVHRGAADVIEWRVGLKL</sequence>
<dbReference type="InterPro" id="IPR018550">
    <property type="entry name" value="Lipid-A_deacylase-rel"/>
</dbReference>
<dbReference type="Proteomes" id="UP000192266">
    <property type="component" value="Unassembled WGS sequence"/>
</dbReference>
<dbReference type="Gene3D" id="2.40.160.20">
    <property type="match status" value="1"/>
</dbReference>
<gene>
    <name evidence="1" type="ORF">SAMN00120144_1518</name>
</gene>
<name>A0A1W1V1Q7_9BACT</name>
<dbReference type="EMBL" id="FWWW01000047">
    <property type="protein sequence ID" value="SMB87255.1"/>
    <property type="molecule type" value="Genomic_DNA"/>
</dbReference>
<keyword evidence="2" id="KW-1185">Reference proteome</keyword>
<proteinExistence type="predicted"/>
<evidence type="ECO:0000313" key="2">
    <source>
        <dbReference type="Proteomes" id="UP000192266"/>
    </source>
</evidence>
<dbReference type="AlphaFoldDB" id="A0A1W1V1Q7"/>
<organism evidence="1 2">
    <name type="scientific">Hymenobacter roseosalivarius DSM 11622</name>
    <dbReference type="NCBI Taxonomy" id="645990"/>
    <lineage>
        <taxon>Bacteria</taxon>
        <taxon>Pseudomonadati</taxon>
        <taxon>Bacteroidota</taxon>
        <taxon>Cytophagia</taxon>
        <taxon>Cytophagales</taxon>
        <taxon>Hymenobacteraceae</taxon>
        <taxon>Hymenobacter</taxon>
    </lineage>
</organism>
<protein>
    <submittedName>
        <fullName evidence="1">Uncharacterized protein</fullName>
    </submittedName>
</protein>
<dbReference type="Pfam" id="PF09411">
    <property type="entry name" value="PagL"/>
    <property type="match status" value="1"/>
</dbReference>
<reference evidence="1 2" key="1">
    <citation type="submission" date="2017-04" db="EMBL/GenBank/DDBJ databases">
        <authorList>
            <person name="Afonso C.L."/>
            <person name="Miller P.J."/>
            <person name="Scott M.A."/>
            <person name="Spackman E."/>
            <person name="Goraichik I."/>
            <person name="Dimitrov K.M."/>
            <person name="Suarez D.L."/>
            <person name="Swayne D.E."/>
        </authorList>
    </citation>
    <scope>NUCLEOTIDE SEQUENCE [LARGE SCALE GENOMIC DNA]</scope>
    <source>
        <strain evidence="1 2">DSM 11622</strain>
    </source>
</reference>
<accession>A0A1W1V1Q7</accession>